<dbReference type="PANTHER" id="PTHR43390">
    <property type="entry name" value="SIGNAL PEPTIDASE I"/>
    <property type="match status" value="1"/>
</dbReference>
<comment type="similarity">
    <text evidence="2 7">Belongs to the peptidase S26 family.</text>
</comment>
<reference evidence="9" key="1">
    <citation type="submission" date="2020-10" db="EMBL/GenBank/DDBJ databases">
        <authorList>
            <person name="Gilroy R."/>
        </authorList>
    </citation>
    <scope>NUCLEOTIDE SEQUENCE</scope>
    <source>
        <strain evidence="9">11167</strain>
    </source>
</reference>
<feature type="active site" evidence="6">
    <location>
        <position position="68"/>
    </location>
</feature>
<keyword evidence="7" id="KW-0812">Transmembrane</keyword>
<comment type="caution">
    <text evidence="9">The sequence shown here is derived from an EMBL/GenBank/DDBJ whole genome shotgun (WGS) entry which is preliminary data.</text>
</comment>
<dbReference type="CDD" id="cd06530">
    <property type="entry name" value="S26_SPase_I"/>
    <property type="match status" value="2"/>
</dbReference>
<dbReference type="GO" id="GO:0016020">
    <property type="term" value="C:membrane"/>
    <property type="evidence" value="ECO:0007669"/>
    <property type="project" value="UniProtKB-SubCell"/>
</dbReference>
<dbReference type="InterPro" id="IPR036286">
    <property type="entry name" value="LexA/Signal_pep-like_sf"/>
</dbReference>
<comment type="subcellular location">
    <subcellularLocation>
        <location evidence="7">Membrane</location>
        <topology evidence="7">Single-pass type II membrane protein</topology>
    </subcellularLocation>
</comment>
<dbReference type="GO" id="GO:0006465">
    <property type="term" value="P:signal peptide processing"/>
    <property type="evidence" value="ECO:0007669"/>
    <property type="project" value="InterPro"/>
</dbReference>
<comment type="catalytic activity">
    <reaction evidence="1 7">
        <text>Cleavage of hydrophobic, N-terminal signal or leader sequences from secreted and periplasmic proteins.</text>
        <dbReference type="EC" id="3.4.21.89"/>
    </reaction>
</comment>
<dbReference type="Gene3D" id="2.10.109.10">
    <property type="entry name" value="Umud Fragment, subunit A"/>
    <property type="match status" value="1"/>
</dbReference>
<evidence type="ECO:0000256" key="6">
    <source>
        <dbReference type="PIRSR" id="PIRSR600223-1"/>
    </source>
</evidence>
<name>A0A9D9EBF1_9SPIR</name>
<dbReference type="InterPro" id="IPR019533">
    <property type="entry name" value="Peptidase_S26"/>
</dbReference>
<feature type="domain" description="Peptidase S26" evidence="8">
    <location>
        <begin position="38"/>
        <end position="319"/>
    </location>
</feature>
<protein>
    <recommendedName>
        <fullName evidence="4 7">Signal peptidase I</fullName>
        <ecNumber evidence="3 7">3.4.21.89</ecNumber>
    </recommendedName>
</protein>
<dbReference type="InterPro" id="IPR000223">
    <property type="entry name" value="Pept_S26A_signal_pept_1"/>
</dbReference>
<evidence type="ECO:0000256" key="2">
    <source>
        <dbReference type="ARBA" id="ARBA00009370"/>
    </source>
</evidence>
<dbReference type="SUPFAM" id="SSF51306">
    <property type="entry name" value="LexA/Signal peptidase"/>
    <property type="match status" value="1"/>
</dbReference>
<proteinExistence type="inferred from homology"/>
<dbReference type="AlphaFoldDB" id="A0A9D9EBF1"/>
<evidence type="ECO:0000256" key="3">
    <source>
        <dbReference type="ARBA" id="ARBA00013208"/>
    </source>
</evidence>
<feature type="transmembrane region" description="Helical" evidence="7">
    <location>
        <begin position="37"/>
        <end position="59"/>
    </location>
</feature>
<keyword evidence="7" id="KW-0645">Protease</keyword>
<dbReference type="Pfam" id="PF10502">
    <property type="entry name" value="Peptidase_S26"/>
    <property type="match status" value="1"/>
</dbReference>
<dbReference type="PRINTS" id="PR00727">
    <property type="entry name" value="LEADERPTASE"/>
</dbReference>
<keyword evidence="7" id="KW-1133">Transmembrane helix</keyword>
<dbReference type="GO" id="GO:0009003">
    <property type="term" value="F:signal peptidase activity"/>
    <property type="evidence" value="ECO:0007669"/>
    <property type="project" value="UniProtKB-EC"/>
</dbReference>
<keyword evidence="5 7" id="KW-0378">Hydrolase</keyword>
<feature type="active site" evidence="6">
    <location>
        <position position="156"/>
    </location>
</feature>
<gene>
    <name evidence="9" type="primary">lepB</name>
    <name evidence="9" type="ORF">IAC42_08090</name>
</gene>
<dbReference type="PANTHER" id="PTHR43390:SF1">
    <property type="entry name" value="CHLOROPLAST PROCESSING PEPTIDASE"/>
    <property type="match status" value="1"/>
</dbReference>
<evidence type="ECO:0000313" key="9">
    <source>
        <dbReference type="EMBL" id="MBO8443695.1"/>
    </source>
</evidence>
<evidence type="ECO:0000313" key="10">
    <source>
        <dbReference type="Proteomes" id="UP000823633"/>
    </source>
</evidence>
<evidence type="ECO:0000256" key="7">
    <source>
        <dbReference type="RuleBase" id="RU362042"/>
    </source>
</evidence>
<evidence type="ECO:0000259" key="8">
    <source>
        <dbReference type="Pfam" id="PF10502"/>
    </source>
</evidence>
<dbReference type="EC" id="3.4.21.89" evidence="3 7"/>
<reference evidence="9" key="2">
    <citation type="journal article" date="2021" name="PeerJ">
        <title>Extensive microbial diversity within the chicken gut microbiome revealed by metagenomics and culture.</title>
        <authorList>
            <person name="Gilroy R."/>
            <person name="Ravi A."/>
            <person name="Getino M."/>
            <person name="Pursley I."/>
            <person name="Horton D.L."/>
            <person name="Alikhan N.F."/>
            <person name="Baker D."/>
            <person name="Gharbi K."/>
            <person name="Hall N."/>
            <person name="Watson M."/>
            <person name="Adriaenssens E.M."/>
            <person name="Foster-Nyarko E."/>
            <person name="Jarju S."/>
            <person name="Secka A."/>
            <person name="Antonio M."/>
            <person name="Oren A."/>
            <person name="Chaudhuri R.R."/>
            <person name="La Ragione R."/>
            <person name="Hildebrand F."/>
            <person name="Pallen M.J."/>
        </authorList>
    </citation>
    <scope>NUCLEOTIDE SEQUENCE</scope>
    <source>
        <strain evidence="9">11167</strain>
    </source>
</reference>
<evidence type="ECO:0000256" key="1">
    <source>
        <dbReference type="ARBA" id="ARBA00000677"/>
    </source>
</evidence>
<accession>A0A9D9EBF1</accession>
<dbReference type="Proteomes" id="UP000823633">
    <property type="component" value="Unassembled WGS sequence"/>
</dbReference>
<evidence type="ECO:0000256" key="5">
    <source>
        <dbReference type="ARBA" id="ARBA00022801"/>
    </source>
</evidence>
<keyword evidence="7" id="KW-0472">Membrane</keyword>
<sequence length="328" mass="37046">MERVYAFLERKTERYLTRRKAEKQAAREKERTLKGEVLSWVDAFVFAIIAVLLINQYLFQLFVIPSPSMVDTIEVGDRVVVSKLAYGSEVYPAGPKILDTGKDVQRDDVITFYNPEYESRGPVFDVLSQIVYMGTLSLVNIDRNSDGTVAERLFVKRAAGLPGDQVLFVDGDVMIRPAGYGDFVSEMDWREANGLSLAPQRLLDEDYYTGLDAFSRLYALQERGITSAPNHLVKDYGTIQGTNVGDMYAFEKDRSLYSTLIDPSDTEARSQASVYRAGIYVPENYVLPLGDNRDNSRDGRYFGPVSEEEINGRVLFRFWPITRAGGLE</sequence>
<dbReference type="PROSITE" id="PS00760">
    <property type="entry name" value="SPASE_I_2"/>
    <property type="match status" value="1"/>
</dbReference>
<evidence type="ECO:0000256" key="4">
    <source>
        <dbReference type="ARBA" id="ARBA00019232"/>
    </source>
</evidence>
<dbReference type="EMBL" id="JADIMU010000054">
    <property type="protein sequence ID" value="MBO8443695.1"/>
    <property type="molecule type" value="Genomic_DNA"/>
</dbReference>
<organism evidence="9 10">
    <name type="scientific">Candidatus Aphodenecus pullistercoris</name>
    <dbReference type="NCBI Taxonomy" id="2840669"/>
    <lineage>
        <taxon>Bacteria</taxon>
        <taxon>Pseudomonadati</taxon>
        <taxon>Spirochaetota</taxon>
        <taxon>Spirochaetia</taxon>
        <taxon>Spirochaetales</taxon>
        <taxon>Candidatus Aphodenecus</taxon>
    </lineage>
</organism>
<dbReference type="InterPro" id="IPR019757">
    <property type="entry name" value="Pept_S26A_signal_pept_1_Lys-AS"/>
</dbReference>
<dbReference type="GO" id="GO:0004252">
    <property type="term" value="F:serine-type endopeptidase activity"/>
    <property type="evidence" value="ECO:0007669"/>
    <property type="project" value="InterPro"/>
</dbReference>
<dbReference type="NCBIfam" id="TIGR02227">
    <property type="entry name" value="sigpep_I_bact"/>
    <property type="match status" value="2"/>
</dbReference>